<feature type="domain" description="Ketosynthase family 3 (KS3)" evidence="4">
    <location>
        <begin position="1"/>
        <end position="376"/>
    </location>
</feature>
<evidence type="ECO:0000259" key="4">
    <source>
        <dbReference type="PROSITE" id="PS52004"/>
    </source>
</evidence>
<dbReference type="InterPro" id="IPR016039">
    <property type="entry name" value="Thiolase-like"/>
</dbReference>
<dbReference type="EMBL" id="JAVRHK010000008">
    <property type="protein sequence ID" value="MDT0677332.1"/>
    <property type="molecule type" value="Genomic_DNA"/>
</dbReference>
<evidence type="ECO:0000313" key="5">
    <source>
        <dbReference type="EMBL" id="MDT0677332.1"/>
    </source>
</evidence>
<reference evidence="5 6" key="1">
    <citation type="submission" date="2023-09" db="EMBL/GenBank/DDBJ databases">
        <authorList>
            <person name="Rey-Velasco X."/>
        </authorList>
    </citation>
    <scope>NUCLEOTIDE SEQUENCE [LARGE SCALE GENOMIC DNA]</scope>
    <source>
        <strain evidence="5 6">F117</strain>
    </source>
</reference>
<evidence type="ECO:0000313" key="6">
    <source>
        <dbReference type="Proteomes" id="UP001262582"/>
    </source>
</evidence>
<accession>A0ABU3D722</accession>
<gene>
    <name evidence="5" type="ORF">RM539_12170</name>
</gene>
<name>A0ABU3D722_9FLAO</name>
<comment type="similarity">
    <text evidence="1 3">Belongs to the thiolase-like superfamily. Beta-ketoacyl-ACP synthases family.</text>
</comment>
<keyword evidence="2 3" id="KW-0808">Transferase</keyword>
<evidence type="ECO:0000256" key="2">
    <source>
        <dbReference type="ARBA" id="ARBA00022679"/>
    </source>
</evidence>
<dbReference type="InterPro" id="IPR014031">
    <property type="entry name" value="Ketoacyl_synth_C"/>
</dbReference>
<dbReference type="Proteomes" id="UP001262582">
    <property type="component" value="Unassembled WGS sequence"/>
</dbReference>
<organism evidence="5 6">
    <name type="scientific">Autumnicola musiva</name>
    <dbReference type="NCBI Taxonomy" id="3075589"/>
    <lineage>
        <taxon>Bacteria</taxon>
        <taxon>Pseudomonadati</taxon>
        <taxon>Bacteroidota</taxon>
        <taxon>Flavobacteriia</taxon>
        <taxon>Flavobacteriales</taxon>
        <taxon>Flavobacteriaceae</taxon>
        <taxon>Autumnicola</taxon>
    </lineage>
</organism>
<dbReference type="InterPro" id="IPR000794">
    <property type="entry name" value="Beta-ketoacyl_synthase"/>
</dbReference>
<dbReference type="Pfam" id="PF00109">
    <property type="entry name" value="ketoacyl-synt"/>
    <property type="match status" value="1"/>
</dbReference>
<comment type="caution">
    <text evidence="5">The sequence shown here is derived from an EMBL/GenBank/DDBJ whole genome shotgun (WGS) entry which is preliminary data.</text>
</comment>
<evidence type="ECO:0000256" key="3">
    <source>
        <dbReference type="RuleBase" id="RU003694"/>
    </source>
</evidence>
<dbReference type="PANTHER" id="PTHR11712:SF336">
    <property type="entry name" value="3-OXOACYL-[ACYL-CARRIER-PROTEIN] SYNTHASE, MITOCHONDRIAL"/>
    <property type="match status" value="1"/>
</dbReference>
<protein>
    <submittedName>
        <fullName evidence="5">Beta-ketoacyl synthase N-terminal-like domain-containing protein</fullName>
    </submittedName>
</protein>
<dbReference type="SUPFAM" id="SSF53901">
    <property type="entry name" value="Thiolase-like"/>
    <property type="match status" value="2"/>
</dbReference>
<dbReference type="RefSeq" id="WP_311503673.1">
    <property type="nucleotide sequence ID" value="NZ_JAVRHK010000008.1"/>
</dbReference>
<dbReference type="SMART" id="SM00825">
    <property type="entry name" value="PKS_KS"/>
    <property type="match status" value="1"/>
</dbReference>
<dbReference type="InterPro" id="IPR020841">
    <property type="entry name" value="PKS_Beta-ketoAc_synthase_dom"/>
</dbReference>
<dbReference type="PROSITE" id="PS52004">
    <property type="entry name" value="KS3_2"/>
    <property type="match status" value="1"/>
</dbReference>
<sequence length="381" mass="41220">MKKVYLHDDAIISPLGFSTAENLQAIKEEYSGLKLHQKNSLSAKEFYGGIIEEKKLENSFDKIADNSDFTRLEKMMILAVHEILKKNPDLNFNNCGLVISTTKGNIDLLEAEGLLNKKVFLTELAKSIGEYFGFKAEPVVVSNACISGGLALIVGKNLITSGQFQRVIVVGGDLLSKFVLSGFSSFQAVSAVPCKPFSKSRSGISLGEAAAAVLLNSERKEKDNIALIAGSSANDANHISGPSRTGEGLFKTIQKVLKQSGLQPEDLDYISAHGTATPYNDEMEAIALSRSGLSHVPVNSLKGYYGHTLGASALVESIITKHSLLNNELYCSLNFEESGVSKPLNIIRQYEKEELSFALKTASGFGGCNLSLIFEKEKNGR</sequence>
<evidence type="ECO:0000256" key="1">
    <source>
        <dbReference type="ARBA" id="ARBA00008467"/>
    </source>
</evidence>
<dbReference type="InterPro" id="IPR014030">
    <property type="entry name" value="Ketoacyl_synth_N"/>
</dbReference>
<dbReference type="PANTHER" id="PTHR11712">
    <property type="entry name" value="POLYKETIDE SYNTHASE-RELATED"/>
    <property type="match status" value="1"/>
</dbReference>
<dbReference type="Pfam" id="PF02801">
    <property type="entry name" value="Ketoacyl-synt_C"/>
    <property type="match status" value="1"/>
</dbReference>
<keyword evidence="6" id="KW-1185">Reference proteome</keyword>
<dbReference type="Gene3D" id="3.40.47.10">
    <property type="match status" value="1"/>
</dbReference>
<proteinExistence type="inferred from homology"/>